<keyword evidence="3" id="KW-0716">Sensory transduction</keyword>
<dbReference type="AlphaFoldDB" id="A0A6P3XVQ2"/>
<organism evidence="11 12">
    <name type="scientific">Dinoponera quadriceps</name>
    <name type="common">South American ant</name>
    <dbReference type="NCBI Taxonomy" id="609295"/>
    <lineage>
        <taxon>Eukaryota</taxon>
        <taxon>Metazoa</taxon>
        <taxon>Ecdysozoa</taxon>
        <taxon>Arthropoda</taxon>
        <taxon>Hexapoda</taxon>
        <taxon>Insecta</taxon>
        <taxon>Pterygota</taxon>
        <taxon>Neoptera</taxon>
        <taxon>Endopterygota</taxon>
        <taxon>Hymenoptera</taxon>
        <taxon>Apocrita</taxon>
        <taxon>Aculeata</taxon>
        <taxon>Formicoidea</taxon>
        <taxon>Formicidae</taxon>
        <taxon>Ponerinae</taxon>
        <taxon>Ponerini</taxon>
        <taxon>Dinoponera</taxon>
    </lineage>
</organism>
<evidence type="ECO:0000256" key="3">
    <source>
        <dbReference type="ARBA" id="ARBA00022606"/>
    </source>
</evidence>
<evidence type="ECO:0000256" key="10">
    <source>
        <dbReference type="SAM" id="Phobius"/>
    </source>
</evidence>
<comment type="subcellular location">
    <subcellularLocation>
        <location evidence="1">Cell membrane</location>
        <topology evidence="1">Multi-pass membrane protein</topology>
    </subcellularLocation>
</comment>
<keyword evidence="2" id="KW-1003">Cell membrane</keyword>
<dbReference type="PANTHER" id="PTHR21137">
    <property type="entry name" value="ODORANT RECEPTOR"/>
    <property type="match status" value="1"/>
</dbReference>
<dbReference type="OrthoDB" id="7542426at2759"/>
<evidence type="ECO:0000256" key="2">
    <source>
        <dbReference type="ARBA" id="ARBA00022475"/>
    </source>
</evidence>
<accession>A0A6P3XVQ2</accession>
<keyword evidence="4 10" id="KW-0812">Transmembrane</keyword>
<dbReference type="KEGG" id="dqu:106748295"/>
<dbReference type="GO" id="GO:0007165">
    <property type="term" value="P:signal transduction"/>
    <property type="evidence" value="ECO:0007669"/>
    <property type="project" value="UniProtKB-KW"/>
</dbReference>
<evidence type="ECO:0000256" key="7">
    <source>
        <dbReference type="ARBA" id="ARBA00023136"/>
    </source>
</evidence>
<evidence type="ECO:0000256" key="5">
    <source>
        <dbReference type="ARBA" id="ARBA00022725"/>
    </source>
</evidence>
<sequence length="183" mass="21075">MFEIASYRIEHAFDEILGMNVTRKCCSYCTKIINAVSMQRRAIIFTEFLRSSFAISYVFLISLGVVSLSVNMLRLFLATQYLSDFEELIIATLFVLGHIYYIFLGNYTGQKLIDYSMGMFYKIYESQWYVAPLHAQKLLLFMMQRSIKSISIRLGGIFVPSLEGFATITSMSLSYFTVIRAVQ</sequence>
<proteinExistence type="predicted"/>
<feature type="transmembrane region" description="Helical" evidence="10">
    <location>
        <begin position="48"/>
        <end position="68"/>
    </location>
</feature>
<evidence type="ECO:0000256" key="8">
    <source>
        <dbReference type="ARBA" id="ARBA00023170"/>
    </source>
</evidence>
<keyword evidence="9" id="KW-0807">Transducer</keyword>
<dbReference type="Pfam" id="PF02949">
    <property type="entry name" value="7tm_6"/>
    <property type="match status" value="1"/>
</dbReference>
<dbReference type="RefSeq" id="XP_014482172.1">
    <property type="nucleotide sequence ID" value="XM_014626686.1"/>
</dbReference>
<dbReference type="GO" id="GO:0005886">
    <property type="term" value="C:plasma membrane"/>
    <property type="evidence" value="ECO:0007669"/>
    <property type="project" value="UniProtKB-SubCell"/>
</dbReference>
<evidence type="ECO:0000256" key="6">
    <source>
        <dbReference type="ARBA" id="ARBA00022989"/>
    </source>
</evidence>
<protein>
    <submittedName>
        <fullName evidence="12">Uncharacterized protein LOC106748295</fullName>
    </submittedName>
</protein>
<dbReference type="PANTHER" id="PTHR21137:SF35">
    <property type="entry name" value="ODORANT RECEPTOR 19A-RELATED"/>
    <property type="match status" value="1"/>
</dbReference>
<evidence type="ECO:0000256" key="9">
    <source>
        <dbReference type="ARBA" id="ARBA00023224"/>
    </source>
</evidence>
<dbReference type="GeneID" id="106748295"/>
<dbReference type="Proteomes" id="UP000515204">
    <property type="component" value="Unplaced"/>
</dbReference>
<dbReference type="InterPro" id="IPR004117">
    <property type="entry name" value="7tm6_olfct_rcpt"/>
</dbReference>
<evidence type="ECO:0000313" key="12">
    <source>
        <dbReference type="RefSeq" id="XP_014482172.1"/>
    </source>
</evidence>
<keyword evidence="5" id="KW-0552">Olfaction</keyword>
<evidence type="ECO:0000313" key="11">
    <source>
        <dbReference type="Proteomes" id="UP000515204"/>
    </source>
</evidence>
<name>A0A6P3XVQ2_DINQU</name>
<reference evidence="12" key="1">
    <citation type="submission" date="2025-08" db="UniProtKB">
        <authorList>
            <consortium name="RefSeq"/>
        </authorList>
    </citation>
    <scope>IDENTIFICATION</scope>
</reference>
<feature type="transmembrane region" description="Helical" evidence="10">
    <location>
        <begin position="88"/>
        <end position="109"/>
    </location>
</feature>
<dbReference type="GO" id="GO:0005549">
    <property type="term" value="F:odorant binding"/>
    <property type="evidence" value="ECO:0007669"/>
    <property type="project" value="InterPro"/>
</dbReference>
<keyword evidence="8" id="KW-0675">Receptor</keyword>
<keyword evidence="6 10" id="KW-1133">Transmembrane helix</keyword>
<keyword evidence="7 10" id="KW-0472">Membrane</keyword>
<gene>
    <name evidence="12" type="primary">LOC106748295</name>
</gene>
<keyword evidence="11" id="KW-1185">Reference proteome</keyword>
<evidence type="ECO:0000256" key="4">
    <source>
        <dbReference type="ARBA" id="ARBA00022692"/>
    </source>
</evidence>
<dbReference type="GO" id="GO:0004984">
    <property type="term" value="F:olfactory receptor activity"/>
    <property type="evidence" value="ECO:0007669"/>
    <property type="project" value="InterPro"/>
</dbReference>
<evidence type="ECO:0000256" key="1">
    <source>
        <dbReference type="ARBA" id="ARBA00004651"/>
    </source>
</evidence>